<dbReference type="RefSeq" id="WP_345140477.1">
    <property type="nucleotide sequence ID" value="NZ_BAABDU010000003.1"/>
</dbReference>
<name>A0ABP7G9E5_9FLAO</name>
<accession>A0ABP7G9E5</accession>
<protein>
    <submittedName>
        <fullName evidence="1">Uncharacterized protein</fullName>
    </submittedName>
</protein>
<proteinExistence type="predicted"/>
<gene>
    <name evidence="1" type="ORF">GCM10022423_07600</name>
</gene>
<dbReference type="EMBL" id="BAABDU010000003">
    <property type="protein sequence ID" value="GAA3759239.1"/>
    <property type="molecule type" value="Genomic_DNA"/>
</dbReference>
<sequence length="204" mass="24339">MKELLLESKGIRTDQYFIPPFELREGELVVINLHGGPHYYEFKRILIDILIGKTKTENVKIKRPLLYDNYYKESKFRRIFFPTTVEAYLEKNANLESEFIQKIYSFPWVNKKTKFKEFYWGYQKVVFLCSTLSKTKDIVFDLAGQHPESAKISYEIVKDMVRNGGSAILIDSESEFKEECDEFITLEWLVPYEEVYKKLKFEYL</sequence>
<comment type="caution">
    <text evidence="1">The sequence shown here is derived from an EMBL/GenBank/DDBJ whole genome shotgun (WGS) entry which is preliminary data.</text>
</comment>
<organism evidence="1 2">
    <name type="scientific">Flavobacterium ginsengiterrae</name>
    <dbReference type="NCBI Taxonomy" id="871695"/>
    <lineage>
        <taxon>Bacteria</taxon>
        <taxon>Pseudomonadati</taxon>
        <taxon>Bacteroidota</taxon>
        <taxon>Flavobacteriia</taxon>
        <taxon>Flavobacteriales</taxon>
        <taxon>Flavobacteriaceae</taxon>
        <taxon>Flavobacterium</taxon>
    </lineage>
</organism>
<reference evidence="2" key="1">
    <citation type="journal article" date="2019" name="Int. J. Syst. Evol. Microbiol.">
        <title>The Global Catalogue of Microorganisms (GCM) 10K type strain sequencing project: providing services to taxonomists for standard genome sequencing and annotation.</title>
        <authorList>
            <consortium name="The Broad Institute Genomics Platform"/>
            <consortium name="The Broad Institute Genome Sequencing Center for Infectious Disease"/>
            <person name="Wu L."/>
            <person name="Ma J."/>
        </authorList>
    </citation>
    <scope>NUCLEOTIDE SEQUENCE [LARGE SCALE GENOMIC DNA]</scope>
    <source>
        <strain evidence="2">JCM 17337</strain>
    </source>
</reference>
<evidence type="ECO:0000313" key="1">
    <source>
        <dbReference type="EMBL" id="GAA3759239.1"/>
    </source>
</evidence>
<evidence type="ECO:0000313" key="2">
    <source>
        <dbReference type="Proteomes" id="UP001500748"/>
    </source>
</evidence>
<keyword evidence="2" id="KW-1185">Reference proteome</keyword>
<dbReference type="Proteomes" id="UP001500748">
    <property type="component" value="Unassembled WGS sequence"/>
</dbReference>